<evidence type="ECO:0000313" key="7">
    <source>
        <dbReference type="Proteomes" id="UP000094385"/>
    </source>
</evidence>
<dbReference type="AlphaFoldDB" id="A0A1E3PU90"/>
<proteinExistence type="predicted"/>
<gene>
    <name evidence="6" type="ORF">LIPSTDRAFT_108179</name>
</gene>
<dbReference type="InterPro" id="IPR001138">
    <property type="entry name" value="Zn2Cys6_DnaBD"/>
</dbReference>
<reference evidence="6 7" key="1">
    <citation type="journal article" date="2016" name="Proc. Natl. Acad. Sci. U.S.A.">
        <title>Comparative genomics of biotechnologically important yeasts.</title>
        <authorList>
            <person name="Riley R."/>
            <person name="Haridas S."/>
            <person name="Wolfe K.H."/>
            <person name="Lopes M.R."/>
            <person name="Hittinger C.T."/>
            <person name="Goeker M."/>
            <person name="Salamov A.A."/>
            <person name="Wisecaver J.H."/>
            <person name="Long T.M."/>
            <person name="Calvey C.H."/>
            <person name="Aerts A.L."/>
            <person name="Barry K.W."/>
            <person name="Choi C."/>
            <person name="Clum A."/>
            <person name="Coughlan A.Y."/>
            <person name="Deshpande S."/>
            <person name="Douglass A.P."/>
            <person name="Hanson S.J."/>
            <person name="Klenk H.-P."/>
            <person name="LaButti K.M."/>
            <person name="Lapidus A."/>
            <person name="Lindquist E.A."/>
            <person name="Lipzen A.M."/>
            <person name="Meier-Kolthoff J.P."/>
            <person name="Ohm R.A."/>
            <person name="Otillar R.P."/>
            <person name="Pangilinan J.L."/>
            <person name="Peng Y."/>
            <person name="Rokas A."/>
            <person name="Rosa C.A."/>
            <person name="Scheuner C."/>
            <person name="Sibirny A.A."/>
            <person name="Slot J.C."/>
            <person name="Stielow J.B."/>
            <person name="Sun H."/>
            <person name="Kurtzman C.P."/>
            <person name="Blackwell M."/>
            <person name="Grigoriev I.V."/>
            <person name="Jeffries T.W."/>
        </authorList>
    </citation>
    <scope>NUCLEOTIDE SEQUENCE [LARGE SCALE GENOMIC DNA]</scope>
    <source>
        <strain evidence="6 7">NRRL Y-11557</strain>
    </source>
</reference>
<dbReference type="CDD" id="cd12148">
    <property type="entry name" value="fungal_TF_MHR"/>
    <property type="match status" value="1"/>
</dbReference>
<accession>A0A1E3PU90</accession>
<dbReference type="GO" id="GO:0008270">
    <property type="term" value="F:zinc ion binding"/>
    <property type="evidence" value="ECO:0007669"/>
    <property type="project" value="InterPro"/>
</dbReference>
<keyword evidence="3" id="KW-0804">Transcription</keyword>
<dbReference type="PROSITE" id="PS50048">
    <property type="entry name" value="ZN2_CY6_FUNGAL_2"/>
    <property type="match status" value="1"/>
</dbReference>
<dbReference type="OrthoDB" id="2740448at2759"/>
<keyword evidence="2" id="KW-0805">Transcription regulation</keyword>
<dbReference type="Gene3D" id="4.10.240.10">
    <property type="entry name" value="Zn(2)-C6 fungal-type DNA-binding domain"/>
    <property type="match status" value="1"/>
</dbReference>
<sequence>MLPSPSSRHDRACDQCFSRKVKCGRSLPCPRCSHLSLECSYIRSRKKKGPPGKRIDLIRLKSSNVSEEVANFMMTPIGAGINEESQSPLTLSSSQLSCQSPSDIDSLSVPAGTGMTASQMLLQSDFLNSLFSDLTANSGSALFNDEDDQTQLVPSSVNVDIRTMDSLVHSYTWRMSKYYPLVDSTSLLARLRARENIRNLEFGALVLSICAFVLLQPGFKRDNVLQDKTTLRERTRLAQTLMDDAIAMRNMDPSFMEKPTVDSILTSFFLFACFFNRQLPHAAWLRLREAVTLTEIMEVQSVGDETVTVEDREKRATLYRILAVTEHAYAVQRRYGLSRNLLSRLQKSAFSALHESQFGAAFGVTKLVSLFSIISVDILDCWNEKCAAGSGGCCTKITTERALDMHRLISEVYNDTTAGDNLLSEAQIADITISQRWLHNRLWNVCHYHGLLHDEVLADSCWEMGLTYAIDIARDTMRITKEFTMENLEVHGIGMIGKLYDIASTVIMLMSSYPSLRNTRIEDCKLVPSDMEVLNQFIALLATFGGGQHPYLVPLMMAIAGLPG</sequence>
<evidence type="ECO:0000256" key="3">
    <source>
        <dbReference type="ARBA" id="ARBA00023163"/>
    </source>
</evidence>
<dbReference type="InterPro" id="IPR036864">
    <property type="entry name" value="Zn2-C6_fun-type_DNA-bd_sf"/>
</dbReference>
<dbReference type="PANTHER" id="PTHR31668">
    <property type="entry name" value="GLUCOSE TRANSPORT TRANSCRIPTION REGULATOR RGT1-RELATED-RELATED"/>
    <property type="match status" value="1"/>
</dbReference>
<keyword evidence="1" id="KW-0862">Zinc</keyword>
<dbReference type="Pfam" id="PF00172">
    <property type="entry name" value="Zn_clus"/>
    <property type="match status" value="1"/>
</dbReference>
<dbReference type="PANTHER" id="PTHR31668:SF30">
    <property type="entry name" value="ZN(II)2CYS6 TRANSCRIPTION FACTOR (EUROFUNG)"/>
    <property type="match status" value="1"/>
</dbReference>
<feature type="domain" description="Zn(2)-C6 fungal-type" evidence="5">
    <location>
        <begin position="12"/>
        <end position="41"/>
    </location>
</feature>
<dbReference type="STRING" id="675824.A0A1E3PU90"/>
<organism evidence="6 7">
    <name type="scientific">Lipomyces starkeyi NRRL Y-11557</name>
    <dbReference type="NCBI Taxonomy" id="675824"/>
    <lineage>
        <taxon>Eukaryota</taxon>
        <taxon>Fungi</taxon>
        <taxon>Dikarya</taxon>
        <taxon>Ascomycota</taxon>
        <taxon>Saccharomycotina</taxon>
        <taxon>Lipomycetes</taxon>
        <taxon>Lipomycetales</taxon>
        <taxon>Lipomycetaceae</taxon>
        <taxon>Lipomyces</taxon>
    </lineage>
</organism>
<dbReference type="Proteomes" id="UP000094385">
    <property type="component" value="Unassembled WGS sequence"/>
</dbReference>
<dbReference type="SMART" id="SM00066">
    <property type="entry name" value="GAL4"/>
    <property type="match status" value="1"/>
</dbReference>
<dbReference type="SUPFAM" id="SSF57701">
    <property type="entry name" value="Zn2/Cys6 DNA-binding domain"/>
    <property type="match status" value="1"/>
</dbReference>
<dbReference type="GO" id="GO:0000981">
    <property type="term" value="F:DNA-binding transcription factor activity, RNA polymerase II-specific"/>
    <property type="evidence" value="ECO:0007669"/>
    <property type="project" value="InterPro"/>
</dbReference>
<dbReference type="InterPro" id="IPR050797">
    <property type="entry name" value="Carb_Metab_Trans_Reg"/>
</dbReference>
<evidence type="ECO:0000259" key="5">
    <source>
        <dbReference type="PROSITE" id="PS50048"/>
    </source>
</evidence>
<evidence type="ECO:0000256" key="1">
    <source>
        <dbReference type="ARBA" id="ARBA00022833"/>
    </source>
</evidence>
<evidence type="ECO:0000313" key="6">
    <source>
        <dbReference type="EMBL" id="ODQ68973.1"/>
    </source>
</evidence>
<evidence type="ECO:0000256" key="4">
    <source>
        <dbReference type="ARBA" id="ARBA00023242"/>
    </source>
</evidence>
<keyword evidence="7" id="KW-1185">Reference proteome</keyword>
<name>A0A1E3PU90_LIPST</name>
<dbReference type="EMBL" id="KV454306">
    <property type="protein sequence ID" value="ODQ68973.1"/>
    <property type="molecule type" value="Genomic_DNA"/>
</dbReference>
<keyword evidence="4" id="KW-0539">Nucleus</keyword>
<evidence type="ECO:0000256" key="2">
    <source>
        <dbReference type="ARBA" id="ARBA00023015"/>
    </source>
</evidence>
<dbReference type="CDD" id="cd00067">
    <property type="entry name" value="GAL4"/>
    <property type="match status" value="1"/>
</dbReference>
<protein>
    <recommendedName>
        <fullName evidence="5">Zn(2)-C6 fungal-type domain-containing protein</fullName>
    </recommendedName>
</protein>